<keyword evidence="2" id="KW-0808">Transferase</keyword>
<dbReference type="EMBL" id="BLAB01000001">
    <property type="protein sequence ID" value="GER93558.1"/>
    <property type="molecule type" value="Genomic_DNA"/>
</dbReference>
<accession>A0A5J4KVF1</accession>
<dbReference type="CDD" id="cd02440">
    <property type="entry name" value="AdoMet_MTases"/>
    <property type="match status" value="1"/>
</dbReference>
<dbReference type="Gene3D" id="3.40.50.150">
    <property type="entry name" value="Vaccinia Virus protein VP39"/>
    <property type="match status" value="1"/>
</dbReference>
<dbReference type="Pfam" id="PF13847">
    <property type="entry name" value="Methyltransf_31"/>
    <property type="match status" value="1"/>
</dbReference>
<keyword evidence="2" id="KW-0489">Methyltransferase</keyword>
<name>A0A5J4KVF1_9ZZZZ</name>
<evidence type="ECO:0000313" key="2">
    <source>
        <dbReference type="EMBL" id="GER93558.1"/>
    </source>
</evidence>
<evidence type="ECO:0000259" key="1">
    <source>
        <dbReference type="Pfam" id="PF13847"/>
    </source>
</evidence>
<dbReference type="GO" id="GO:0032259">
    <property type="term" value="P:methylation"/>
    <property type="evidence" value="ECO:0007669"/>
    <property type="project" value="UniProtKB-KW"/>
</dbReference>
<gene>
    <name evidence="2" type="ORF">A45J_1304</name>
</gene>
<dbReference type="InterPro" id="IPR029063">
    <property type="entry name" value="SAM-dependent_MTases_sf"/>
</dbReference>
<comment type="caution">
    <text evidence="2">The sequence shown here is derived from an EMBL/GenBank/DDBJ whole genome shotgun (WGS) entry which is preliminary data.</text>
</comment>
<dbReference type="GO" id="GO:0008168">
    <property type="term" value="F:methyltransferase activity"/>
    <property type="evidence" value="ECO:0007669"/>
    <property type="project" value="UniProtKB-KW"/>
</dbReference>
<organism evidence="2">
    <name type="scientific">hot springs metagenome</name>
    <dbReference type="NCBI Taxonomy" id="433727"/>
    <lineage>
        <taxon>unclassified sequences</taxon>
        <taxon>metagenomes</taxon>
        <taxon>ecological metagenomes</taxon>
    </lineage>
</organism>
<protein>
    <submittedName>
        <fullName evidence="2">SAM-dependent methyltransferase</fullName>
    </submittedName>
</protein>
<dbReference type="InterPro" id="IPR025714">
    <property type="entry name" value="Methyltranfer_dom"/>
</dbReference>
<dbReference type="SUPFAM" id="SSF53335">
    <property type="entry name" value="S-adenosyl-L-methionine-dependent methyltransferases"/>
    <property type="match status" value="1"/>
</dbReference>
<dbReference type="AlphaFoldDB" id="A0A5J4KVF1"/>
<reference evidence="2" key="1">
    <citation type="submission" date="2019-10" db="EMBL/GenBank/DDBJ databases">
        <title>Metagenomic sequencing of thiosulfate-disproportionating enrichment culture.</title>
        <authorList>
            <person name="Umezawa K."/>
            <person name="Kojima H."/>
            <person name="Fukui M."/>
        </authorList>
    </citation>
    <scope>NUCLEOTIDE SEQUENCE</scope>
    <source>
        <strain evidence="2">45J</strain>
    </source>
</reference>
<feature type="domain" description="Methyltransferase" evidence="1">
    <location>
        <begin position="54"/>
        <end position="164"/>
    </location>
</feature>
<sequence>MEQKVQKFDKYKEKGAYHWRELENNLKRYNAGLAARYNLSKDIIVKNCISPQMIIDIGCGDGVFTKRIAEIYKTSTVIGFDFDETAIRIANEKTKKFPLFNLSFIHGDAFNRIIKADLIIATDVIEHLYSPDKFMINCFTVLNDGGYLFLSTPIRYKEFPDDKYHIHEFFYKELEDFLKRFGFSIVEHKCSHDYCFIEKYGRQFKFIGIGKMRLYKYMYNISALYFGINVFEKSDCMLPTMQYILLKKDI</sequence>
<dbReference type="PANTHER" id="PTHR43861">
    <property type="entry name" value="TRANS-ACONITATE 2-METHYLTRANSFERASE-RELATED"/>
    <property type="match status" value="1"/>
</dbReference>
<dbReference type="PANTHER" id="PTHR43861:SF6">
    <property type="entry name" value="METHYLTRANSFERASE TYPE 11"/>
    <property type="match status" value="1"/>
</dbReference>
<proteinExistence type="predicted"/>